<organism evidence="1 2">
    <name type="scientific">Thelohanellus kitauei</name>
    <name type="common">Myxosporean</name>
    <dbReference type="NCBI Taxonomy" id="669202"/>
    <lineage>
        <taxon>Eukaryota</taxon>
        <taxon>Metazoa</taxon>
        <taxon>Cnidaria</taxon>
        <taxon>Myxozoa</taxon>
        <taxon>Myxosporea</taxon>
        <taxon>Bivalvulida</taxon>
        <taxon>Platysporina</taxon>
        <taxon>Myxobolidae</taxon>
        <taxon>Thelohanellus</taxon>
    </lineage>
</organism>
<dbReference type="AlphaFoldDB" id="A0A0C2IV51"/>
<gene>
    <name evidence="1" type="ORF">RF11_04738</name>
</gene>
<keyword evidence="2" id="KW-1185">Reference proteome</keyword>
<sequence length="114" mass="12916">MVCLDETGPKLSIPKKTPLNNPTAVVSTIRNSLLSLALNLAISTNMQLKFVFLTEITYKKAIVRLVERHARKIFAEKQVSCIWNRIIIEQDFAFFVKIGQFLAEFKNSPLSFSA</sequence>
<proteinExistence type="predicted"/>
<comment type="caution">
    <text evidence="1">The sequence shown here is derived from an EMBL/GenBank/DDBJ whole genome shotgun (WGS) entry which is preliminary data.</text>
</comment>
<dbReference type="Proteomes" id="UP000031668">
    <property type="component" value="Unassembled WGS sequence"/>
</dbReference>
<evidence type="ECO:0000313" key="1">
    <source>
        <dbReference type="EMBL" id="KII69254.1"/>
    </source>
</evidence>
<protein>
    <submittedName>
        <fullName evidence="1">Uncharacterized protein</fullName>
    </submittedName>
</protein>
<name>A0A0C2IV51_THEKT</name>
<reference evidence="1 2" key="1">
    <citation type="journal article" date="2014" name="Genome Biol. Evol.">
        <title>The genome of the myxosporean Thelohanellus kitauei shows adaptations to nutrient acquisition within its fish host.</title>
        <authorList>
            <person name="Yang Y."/>
            <person name="Xiong J."/>
            <person name="Zhou Z."/>
            <person name="Huo F."/>
            <person name="Miao W."/>
            <person name="Ran C."/>
            <person name="Liu Y."/>
            <person name="Zhang J."/>
            <person name="Feng J."/>
            <person name="Wang M."/>
            <person name="Wang M."/>
            <person name="Wang L."/>
            <person name="Yao B."/>
        </authorList>
    </citation>
    <scope>NUCLEOTIDE SEQUENCE [LARGE SCALE GENOMIC DNA]</scope>
    <source>
        <strain evidence="1">Wuqing</strain>
    </source>
</reference>
<evidence type="ECO:0000313" key="2">
    <source>
        <dbReference type="Proteomes" id="UP000031668"/>
    </source>
</evidence>
<dbReference type="EMBL" id="JWZT01002494">
    <property type="protein sequence ID" value="KII69254.1"/>
    <property type="molecule type" value="Genomic_DNA"/>
</dbReference>
<accession>A0A0C2IV51</accession>